<protein>
    <submittedName>
        <fullName evidence="2">Uncharacterized protein</fullName>
    </submittedName>
</protein>
<feature type="transmembrane region" description="Helical" evidence="1">
    <location>
        <begin position="108"/>
        <end position="131"/>
    </location>
</feature>
<keyword evidence="3" id="KW-1185">Reference proteome</keyword>
<accession>A0AAE0P9K3</accession>
<dbReference type="AlphaFoldDB" id="A0AAE0P9K3"/>
<evidence type="ECO:0000313" key="2">
    <source>
        <dbReference type="EMBL" id="KAK3395580.1"/>
    </source>
</evidence>
<feature type="transmembrane region" description="Helical" evidence="1">
    <location>
        <begin position="20"/>
        <end position="44"/>
    </location>
</feature>
<keyword evidence="1" id="KW-0472">Membrane</keyword>
<name>A0AAE0P9K3_SORBR</name>
<organism evidence="2 3">
    <name type="scientific">Sordaria brevicollis</name>
    <dbReference type="NCBI Taxonomy" id="83679"/>
    <lineage>
        <taxon>Eukaryota</taxon>
        <taxon>Fungi</taxon>
        <taxon>Dikarya</taxon>
        <taxon>Ascomycota</taxon>
        <taxon>Pezizomycotina</taxon>
        <taxon>Sordariomycetes</taxon>
        <taxon>Sordariomycetidae</taxon>
        <taxon>Sordariales</taxon>
        <taxon>Sordariaceae</taxon>
        <taxon>Sordaria</taxon>
    </lineage>
</organism>
<dbReference type="Proteomes" id="UP001281003">
    <property type="component" value="Unassembled WGS sequence"/>
</dbReference>
<reference evidence="2" key="1">
    <citation type="journal article" date="2023" name="Mol. Phylogenet. Evol.">
        <title>Genome-scale phylogeny and comparative genomics of the fungal order Sordariales.</title>
        <authorList>
            <person name="Hensen N."/>
            <person name="Bonometti L."/>
            <person name="Westerberg I."/>
            <person name="Brannstrom I.O."/>
            <person name="Guillou S."/>
            <person name="Cros-Aarteil S."/>
            <person name="Calhoun S."/>
            <person name="Haridas S."/>
            <person name="Kuo A."/>
            <person name="Mondo S."/>
            <person name="Pangilinan J."/>
            <person name="Riley R."/>
            <person name="LaButti K."/>
            <person name="Andreopoulos B."/>
            <person name="Lipzen A."/>
            <person name="Chen C."/>
            <person name="Yan M."/>
            <person name="Daum C."/>
            <person name="Ng V."/>
            <person name="Clum A."/>
            <person name="Steindorff A."/>
            <person name="Ohm R.A."/>
            <person name="Martin F."/>
            <person name="Silar P."/>
            <person name="Natvig D.O."/>
            <person name="Lalanne C."/>
            <person name="Gautier V."/>
            <person name="Ament-Velasquez S.L."/>
            <person name="Kruys A."/>
            <person name="Hutchinson M.I."/>
            <person name="Powell A.J."/>
            <person name="Barry K."/>
            <person name="Miller A.N."/>
            <person name="Grigoriev I.V."/>
            <person name="Debuchy R."/>
            <person name="Gladieux P."/>
            <person name="Hiltunen Thoren M."/>
            <person name="Johannesson H."/>
        </authorList>
    </citation>
    <scope>NUCLEOTIDE SEQUENCE</scope>
    <source>
        <strain evidence="2">FGSC 1904</strain>
    </source>
</reference>
<feature type="transmembrane region" description="Helical" evidence="1">
    <location>
        <begin position="64"/>
        <end position="87"/>
    </location>
</feature>
<comment type="caution">
    <text evidence="2">The sequence shown here is derived from an EMBL/GenBank/DDBJ whole genome shotgun (WGS) entry which is preliminary data.</text>
</comment>
<keyword evidence="1" id="KW-0812">Transmembrane</keyword>
<keyword evidence="1" id="KW-1133">Transmembrane helix</keyword>
<evidence type="ECO:0000313" key="3">
    <source>
        <dbReference type="Proteomes" id="UP001281003"/>
    </source>
</evidence>
<reference evidence="2" key="2">
    <citation type="submission" date="2023-07" db="EMBL/GenBank/DDBJ databases">
        <authorList>
            <consortium name="Lawrence Berkeley National Laboratory"/>
            <person name="Haridas S."/>
            <person name="Hensen N."/>
            <person name="Bonometti L."/>
            <person name="Westerberg I."/>
            <person name="Brannstrom I.O."/>
            <person name="Guillou S."/>
            <person name="Cros-Aarteil S."/>
            <person name="Calhoun S."/>
            <person name="Kuo A."/>
            <person name="Mondo S."/>
            <person name="Pangilinan J."/>
            <person name="Riley R."/>
            <person name="LaButti K."/>
            <person name="Andreopoulos B."/>
            <person name="Lipzen A."/>
            <person name="Chen C."/>
            <person name="Yanf M."/>
            <person name="Daum C."/>
            <person name="Ng V."/>
            <person name="Clum A."/>
            <person name="Steindorff A."/>
            <person name="Ohm R."/>
            <person name="Martin F."/>
            <person name="Silar P."/>
            <person name="Natvig D."/>
            <person name="Lalanne C."/>
            <person name="Gautier V."/>
            <person name="Ament-velasquez S.L."/>
            <person name="Kruys A."/>
            <person name="Hutchinson M.I."/>
            <person name="Powell A.J."/>
            <person name="Barry K."/>
            <person name="Miller A.N."/>
            <person name="Grigoriev I.V."/>
            <person name="Debuchy R."/>
            <person name="Gladieux P."/>
            <person name="Thoren M.H."/>
            <person name="Johannesson H."/>
        </authorList>
    </citation>
    <scope>NUCLEOTIDE SEQUENCE</scope>
    <source>
        <strain evidence="2">FGSC 1904</strain>
    </source>
</reference>
<proteinExistence type="predicted"/>
<dbReference type="EMBL" id="JAUTDP010000010">
    <property type="protein sequence ID" value="KAK3395580.1"/>
    <property type="molecule type" value="Genomic_DNA"/>
</dbReference>
<sequence>MPSRMDHRPPTTDQTVRLRLQFIIAFLPLFSLLTVWLSYSPLVLWGAGYWPAASLGSRPSTVVILHQFFTTLSLLCCFALPCFALLFCKIRAGSPIHQEAVVVQARSYAVEIGLLLNFDILFILFHSVVIFSSVCQKRKRKSAFM</sequence>
<evidence type="ECO:0000256" key="1">
    <source>
        <dbReference type="SAM" id="Phobius"/>
    </source>
</evidence>
<gene>
    <name evidence="2" type="ORF">B0T20DRAFT_419187</name>
</gene>